<name>A0ABW9YL18_9GAMM</name>
<protein>
    <submittedName>
        <fullName evidence="2">Alpha/beta hydrolase</fullName>
    </submittedName>
</protein>
<dbReference type="SUPFAM" id="SSF53474">
    <property type="entry name" value="alpha/beta-Hydrolases"/>
    <property type="match status" value="1"/>
</dbReference>
<dbReference type="Gene3D" id="3.40.50.1820">
    <property type="entry name" value="alpha/beta hydrolase"/>
    <property type="match status" value="1"/>
</dbReference>
<dbReference type="InterPro" id="IPR000073">
    <property type="entry name" value="AB_hydrolase_1"/>
</dbReference>
<dbReference type="InterPro" id="IPR029058">
    <property type="entry name" value="AB_hydrolase_fold"/>
</dbReference>
<comment type="caution">
    <text evidence="2">The sequence shown here is derived from an EMBL/GenBank/DDBJ whole genome shotgun (WGS) entry which is preliminary data.</text>
</comment>
<reference evidence="2 3" key="1">
    <citation type="journal article" date="2017" name="Int. J. Syst. Evol. Microbiol.">
        <title>Photobacterium alginatilyticum sp. nov., a marine bacterium isolated from bottom seawater.</title>
        <authorList>
            <person name="Wang X."/>
            <person name="Wang Y."/>
            <person name="Yang X."/>
            <person name="Sun H."/>
            <person name="Li B."/>
            <person name="Zhang X.H."/>
        </authorList>
    </citation>
    <scope>NUCLEOTIDE SEQUENCE [LARGE SCALE GENOMIC DNA]</scope>
    <source>
        <strain evidence="2 3">P03D4</strain>
    </source>
</reference>
<dbReference type="PANTHER" id="PTHR43433">
    <property type="entry name" value="HYDROLASE, ALPHA/BETA FOLD FAMILY PROTEIN"/>
    <property type="match status" value="1"/>
</dbReference>
<dbReference type="Pfam" id="PF00561">
    <property type="entry name" value="Abhydrolase_1"/>
    <property type="match status" value="1"/>
</dbReference>
<feature type="domain" description="AB hydrolase-1" evidence="1">
    <location>
        <begin position="50"/>
        <end position="155"/>
    </location>
</feature>
<organism evidence="2 3">
    <name type="scientific">Photobacterium alginatilyticum</name>
    <dbReference type="NCBI Taxonomy" id="1775171"/>
    <lineage>
        <taxon>Bacteria</taxon>
        <taxon>Pseudomonadati</taxon>
        <taxon>Pseudomonadota</taxon>
        <taxon>Gammaproteobacteria</taxon>
        <taxon>Vibrionales</taxon>
        <taxon>Vibrionaceae</taxon>
        <taxon>Photobacterium</taxon>
    </lineage>
</organism>
<proteinExistence type="predicted"/>
<dbReference type="EMBL" id="RSEJ01000018">
    <property type="protein sequence ID" value="NBI54242.1"/>
    <property type="molecule type" value="Genomic_DNA"/>
</dbReference>
<dbReference type="Proteomes" id="UP000738517">
    <property type="component" value="Unassembled WGS sequence"/>
</dbReference>
<evidence type="ECO:0000259" key="1">
    <source>
        <dbReference type="Pfam" id="PF00561"/>
    </source>
</evidence>
<dbReference type="InterPro" id="IPR050471">
    <property type="entry name" value="AB_hydrolase"/>
</dbReference>
<sequence>MLIFPLITLTRLLNSIRNATLTEFTHNSDNYYTTDGADIYFETLGNPYGKPLVLIHGGLGYITDLNCLLEAIPNSYRIIGIDLRGHGKSTQGTTPLSYEQYQKDIEAILKHLAIDTFSLLGFSDGGIVSYRLAALFNKKVEKLITIGSQWRLEDNDPSIEFLAHVTPNDWRDIFPDSVAYYNKVNPQPDFDRLVNEIKTVWMDTTRSGYPSRDIRNIKCPTLIMRGDNDFLFSLQEAVELVDQIDNTTFMNIAFAEHEAHKECPQICCSVIQRFLAE</sequence>
<dbReference type="GO" id="GO:0016787">
    <property type="term" value="F:hydrolase activity"/>
    <property type="evidence" value="ECO:0007669"/>
    <property type="project" value="UniProtKB-KW"/>
</dbReference>
<gene>
    <name evidence="2" type="ORF">EIZ48_16980</name>
</gene>
<keyword evidence="3" id="KW-1185">Reference proteome</keyword>
<accession>A0ABW9YL18</accession>
<evidence type="ECO:0000313" key="2">
    <source>
        <dbReference type="EMBL" id="NBI54242.1"/>
    </source>
</evidence>
<dbReference type="PANTHER" id="PTHR43433:SF1">
    <property type="entry name" value="BLL5160 PROTEIN"/>
    <property type="match status" value="1"/>
</dbReference>
<keyword evidence="2" id="KW-0378">Hydrolase</keyword>
<evidence type="ECO:0000313" key="3">
    <source>
        <dbReference type="Proteomes" id="UP000738517"/>
    </source>
</evidence>